<keyword evidence="7" id="KW-0408">Iron</keyword>
<evidence type="ECO:0000313" key="11">
    <source>
        <dbReference type="EMBL" id="PRY51596.1"/>
    </source>
</evidence>
<dbReference type="Pfam" id="PF00175">
    <property type="entry name" value="NAD_binding_1"/>
    <property type="match status" value="1"/>
</dbReference>
<dbReference type="PANTHER" id="PTHR47354:SF8">
    <property type="entry name" value="1,2-PHENYLACETYL-COA EPOXIDASE, SUBUNIT E"/>
    <property type="match status" value="1"/>
</dbReference>
<gene>
    <name evidence="11" type="ORF">B0I27_107184</name>
</gene>
<dbReference type="GO" id="GO:0050660">
    <property type="term" value="F:flavin adenine dinucleotide binding"/>
    <property type="evidence" value="ECO:0007669"/>
    <property type="project" value="TreeGrafter"/>
</dbReference>
<dbReference type="PROSITE" id="PS00197">
    <property type="entry name" value="2FE2S_FER_1"/>
    <property type="match status" value="1"/>
</dbReference>
<feature type="domain" description="2Fe-2S ferredoxin-type" evidence="9">
    <location>
        <begin position="259"/>
        <end position="346"/>
    </location>
</feature>
<dbReference type="RefSeq" id="WP_106293989.1">
    <property type="nucleotide sequence ID" value="NZ_PVTH01000007.1"/>
</dbReference>
<keyword evidence="12" id="KW-1185">Reference proteome</keyword>
<sequence>MASNSLIKQVKILRIISETKVAKTFVLEPLEGWQPTYKEGQFLTLVFYTRHGEKRRSYSISSSPSLNEPLSITVKKVDNGEFSRLLLMNAKIGDMLYTSGINGLFVLPGNFNASNQFFFLAAGSGITPCFSLLKRVLKQHSSKVVLIYSNKSEADALFLDQLENLQREFADRFKIHFLFSYKLDLYHSRLSSWLLQQLLERYLKVDNKDAFFYLCGPLDYMRMVNIALLGNIPPGNIFKESFSSEPRQVVPIPEDTSPHQVTILFRGQKRVISVQFPHTILSAAKSRNINLPYSCETGRCGSCLALCKSGQVWMAYNEVLTDEEVALGQILLCQSYPIKGDVEVVI</sequence>
<dbReference type="InterPro" id="IPR017927">
    <property type="entry name" value="FAD-bd_FR_type"/>
</dbReference>
<dbReference type="Gene3D" id="2.40.30.10">
    <property type="entry name" value="Translation factors"/>
    <property type="match status" value="1"/>
</dbReference>
<dbReference type="InterPro" id="IPR001041">
    <property type="entry name" value="2Fe-2S_ferredoxin-type"/>
</dbReference>
<reference evidence="11 12" key="1">
    <citation type="submission" date="2018-03" db="EMBL/GenBank/DDBJ databases">
        <title>Genomic Encyclopedia of Type Strains, Phase III (KMG-III): the genomes of soil and plant-associated and newly described type strains.</title>
        <authorList>
            <person name="Whitman W."/>
        </authorList>
    </citation>
    <scope>NUCLEOTIDE SEQUENCE [LARGE SCALE GENOMIC DNA]</scope>
    <source>
        <strain evidence="11 12">CGMCC 1.9313</strain>
    </source>
</reference>
<evidence type="ECO:0000259" key="10">
    <source>
        <dbReference type="PROSITE" id="PS51384"/>
    </source>
</evidence>
<accession>A0A2T0U0X0</accession>
<keyword evidence="6" id="KW-0560">Oxidoreductase</keyword>
<organism evidence="11 12">
    <name type="scientific">Arcticibacter pallidicorallinus</name>
    <dbReference type="NCBI Taxonomy" id="1259464"/>
    <lineage>
        <taxon>Bacteria</taxon>
        <taxon>Pseudomonadati</taxon>
        <taxon>Bacteroidota</taxon>
        <taxon>Sphingobacteriia</taxon>
        <taxon>Sphingobacteriales</taxon>
        <taxon>Sphingobacteriaceae</taxon>
        <taxon>Arcticibacter</taxon>
    </lineage>
</organism>
<feature type="domain" description="FAD-binding FR-type" evidence="10">
    <location>
        <begin position="5"/>
        <end position="108"/>
    </location>
</feature>
<keyword evidence="5" id="KW-0274">FAD</keyword>
<dbReference type="InterPro" id="IPR039261">
    <property type="entry name" value="FNR_nucleotide-bd"/>
</dbReference>
<dbReference type="EMBL" id="PVTH01000007">
    <property type="protein sequence ID" value="PRY51596.1"/>
    <property type="molecule type" value="Genomic_DNA"/>
</dbReference>
<evidence type="ECO:0000256" key="5">
    <source>
        <dbReference type="ARBA" id="ARBA00022827"/>
    </source>
</evidence>
<dbReference type="InterPro" id="IPR012675">
    <property type="entry name" value="Beta-grasp_dom_sf"/>
</dbReference>
<keyword evidence="4" id="KW-0479">Metal-binding</keyword>
<dbReference type="SUPFAM" id="SSF63380">
    <property type="entry name" value="Riboflavin synthase domain-like"/>
    <property type="match status" value="1"/>
</dbReference>
<dbReference type="PANTHER" id="PTHR47354">
    <property type="entry name" value="NADH OXIDOREDUCTASE HCR"/>
    <property type="match status" value="1"/>
</dbReference>
<dbReference type="SUPFAM" id="SSF52343">
    <property type="entry name" value="Ferredoxin reductase-like, C-terminal NADP-linked domain"/>
    <property type="match status" value="1"/>
</dbReference>
<dbReference type="InterPro" id="IPR001433">
    <property type="entry name" value="OxRdtase_FAD/NAD-bd"/>
</dbReference>
<dbReference type="OrthoDB" id="9789468at2"/>
<evidence type="ECO:0000256" key="7">
    <source>
        <dbReference type="ARBA" id="ARBA00023004"/>
    </source>
</evidence>
<evidence type="ECO:0000256" key="6">
    <source>
        <dbReference type="ARBA" id="ARBA00023002"/>
    </source>
</evidence>
<protein>
    <submittedName>
        <fullName evidence="11">Ring-1,2-phenylacetyl-CoA epoxidase subunit PaaE</fullName>
    </submittedName>
</protein>
<evidence type="ECO:0000256" key="1">
    <source>
        <dbReference type="ARBA" id="ARBA00001974"/>
    </source>
</evidence>
<dbReference type="Gene3D" id="3.10.20.30">
    <property type="match status" value="1"/>
</dbReference>
<dbReference type="Pfam" id="PF00970">
    <property type="entry name" value="FAD_binding_6"/>
    <property type="match status" value="1"/>
</dbReference>
<dbReference type="InterPro" id="IPR006058">
    <property type="entry name" value="2Fe2S_fd_BS"/>
</dbReference>
<evidence type="ECO:0000259" key="9">
    <source>
        <dbReference type="PROSITE" id="PS51085"/>
    </source>
</evidence>
<dbReference type="InterPro" id="IPR050415">
    <property type="entry name" value="MRET"/>
</dbReference>
<evidence type="ECO:0000256" key="8">
    <source>
        <dbReference type="ARBA" id="ARBA00023014"/>
    </source>
</evidence>
<keyword evidence="8" id="KW-0411">Iron-sulfur</keyword>
<dbReference type="Pfam" id="PF00111">
    <property type="entry name" value="Fer2"/>
    <property type="match status" value="1"/>
</dbReference>
<dbReference type="GO" id="GO:0046872">
    <property type="term" value="F:metal ion binding"/>
    <property type="evidence" value="ECO:0007669"/>
    <property type="project" value="UniProtKB-KW"/>
</dbReference>
<dbReference type="GO" id="GO:0051537">
    <property type="term" value="F:2 iron, 2 sulfur cluster binding"/>
    <property type="evidence" value="ECO:0007669"/>
    <property type="project" value="UniProtKB-KW"/>
</dbReference>
<dbReference type="PRINTS" id="PR00371">
    <property type="entry name" value="FPNCR"/>
</dbReference>
<evidence type="ECO:0000256" key="2">
    <source>
        <dbReference type="ARBA" id="ARBA00022630"/>
    </source>
</evidence>
<dbReference type="Gene3D" id="3.40.50.80">
    <property type="entry name" value="Nucleotide-binding domain of ferredoxin-NADP reductase (FNR) module"/>
    <property type="match status" value="1"/>
</dbReference>
<dbReference type="SUPFAM" id="SSF54292">
    <property type="entry name" value="2Fe-2S ferredoxin-like"/>
    <property type="match status" value="1"/>
</dbReference>
<dbReference type="Proteomes" id="UP000238034">
    <property type="component" value="Unassembled WGS sequence"/>
</dbReference>
<evidence type="ECO:0000256" key="4">
    <source>
        <dbReference type="ARBA" id="ARBA00022723"/>
    </source>
</evidence>
<evidence type="ECO:0000256" key="3">
    <source>
        <dbReference type="ARBA" id="ARBA00022714"/>
    </source>
</evidence>
<dbReference type="InterPro" id="IPR036010">
    <property type="entry name" value="2Fe-2S_ferredoxin-like_sf"/>
</dbReference>
<dbReference type="PROSITE" id="PS51085">
    <property type="entry name" value="2FE2S_FER_2"/>
    <property type="match status" value="1"/>
</dbReference>
<comment type="cofactor">
    <cofactor evidence="1">
        <name>FAD</name>
        <dbReference type="ChEBI" id="CHEBI:57692"/>
    </cofactor>
</comment>
<dbReference type="CDD" id="cd00207">
    <property type="entry name" value="fer2"/>
    <property type="match status" value="1"/>
</dbReference>
<keyword evidence="3" id="KW-0001">2Fe-2S</keyword>
<dbReference type="PROSITE" id="PS51384">
    <property type="entry name" value="FAD_FR"/>
    <property type="match status" value="1"/>
</dbReference>
<evidence type="ECO:0000313" key="12">
    <source>
        <dbReference type="Proteomes" id="UP000238034"/>
    </source>
</evidence>
<dbReference type="AlphaFoldDB" id="A0A2T0U0X0"/>
<keyword evidence="2" id="KW-0285">Flavoprotein</keyword>
<proteinExistence type="predicted"/>
<name>A0A2T0U0X0_9SPHI</name>
<dbReference type="InterPro" id="IPR001709">
    <property type="entry name" value="Flavoprot_Pyr_Nucl_cyt_Rdtase"/>
</dbReference>
<dbReference type="InterPro" id="IPR008333">
    <property type="entry name" value="Cbr1-like_FAD-bd_dom"/>
</dbReference>
<comment type="caution">
    <text evidence="11">The sequence shown here is derived from an EMBL/GenBank/DDBJ whole genome shotgun (WGS) entry which is preliminary data.</text>
</comment>
<dbReference type="GO" id="GO:0016491">
    <property type="term" value="F:oxidoreductase activity"/>
    <property type="evidence" value="ECO:0007669"/>
    <property type="project" value="UniProtKB-KW"/>
</dbReference>
<dbReference type="InterPro" id="IPR017938">
    <property type="entry name" value="Riboflavin_synthase-like_b-brl"/>
</dbReference>